<dbReference type="Gene3D" id="1.50.10.20">
    <property type="match status" value="1"/>
</dbReference>
<dbReference type="InterPro" id="IPR050148">
    <property type="entry name" value="Terpene_synthase-like"/>
</dbReference>
<comment type="caution">
    <text evidence="2">The sequence shown here is derived from an EMBL/GenBank/DDBJ whole genome shotgun (WGS) entry which is preliminary data.</text>
</comment>
<evidence type="ECO:0000259" key="1">
    <source>
        <dbReference type="Pfam" id="PF13243"/>
    </source>
</evidence>
<gene>
    <name evidence="2" type="ORF">Voc01_029790</name>
</gene>
<feature type="domain" description="Squalene cyclase C-terminal" evidence="1">
    <location>
        <begin position="356"/>
        <end position="479"/>
    </location>
</feature>
<dbReference type="GO" id="GO:0016102">
    <property type="term" value="P:diterpenoid biosynthetic process"/>
    <property type="evidence" value="ECO:0007669"/>
    <property type="project" value="TreeGrafter"/>
</dbReference>
<dbReference type="SUPFAM" id="SSF48239">
    <property type="entry name" value="Terpenoid cyclases/Protein prenyltransferases"/>
    <property type="match status" value="2"/>
</dbReference>
<dbReference type="InterPro" id="IPR008930">
    <property type="entry name" value="Terpenoid_cyclase/PrenylTrfase"/>
</dbReference>
<keyword evidence="3" id="KW-1185">Reference proteome</keyword>
<evidence type="ECO:0000313" key="2">
    <source>
        <dbReference type="EMBL" id="GIJ68062.1"/>
    </source>
</evidence>
<dbReference type="AlphaFoldDB" id="A0A8J3ZS78"/>
<dbReference type="PANTHER" id="PTHR31739:SF25">
    <property type="entry name" value="(E,E)-GERANYLLINALOOL SYNTHASE"/>
    <property type="match status" value="1"/>
</dbReference>
<dbReference type="InterPro" id="IPR032696">
    <property type="entry name" value="SQ_cyclase_C"/>
</dbReference>
<dbReference type="Gene3D" id="1.50.10.160">
    <property type="match status" value="1"/>
</dbReference>
<proteinExistence type="predicted"/>
<sequence length="518" mass="54040">MTLHVTGVAGAVRGLFDGMAREPWGQTSPSVYETGRLVTLAPWLTGHAERVRWLVDTQHPDGTWGAPDGYALVPTLSAVGALLSTDASAAADRGLRALAALIPRLATVPDTPAADLLVPALVGQVNDHLHRAGGRPPLPLPAGMTGGRLAAVRRLLLSGAPVPDKLLHAAESVADLVRAAPAVHPVPPPGAGWSSGIVGASPAATAAWLASRPDAAGPALASLEYLETVVRRHGGPVPCALPIPVFERSWVLSTLARTGVPFTAPTAMARDLAAALGPDGTAAGPGLPADADTTSVALFALASLGVPADPGCLLRYRVDGHFCTWPGENGVSVTTNAHVLDALGMHVATGGVSISDSLVPTVDRLAGWLCDHQTSDGPWIDRWHASLYYATSCCVLALDRFGRWGPAARAVTPAVDRAVAWVLDTQRPDGSWGRWTGTTEETAYAMHVLLGTRRTPDGRTERAVARGRAYLLETIDAPGPALWHDKDLYRPGAIVRAFTIAALHLASDRGPRPSVDIV</sequence>
<dbReference type="EMBL" id="BOPH01000036">
    <property type="protein sequence ID" value="GIJ68062.1"/>
    <property type="molecule type" value="Genomic_DNA"/>
</dbReference>
<dbReference type="GO" id="GO:0000287">
    <property type="term" value="F:magnesium ion binding"/>
    <property type="evidence" value="ECO:0007669"/>
    <property type="project" value="TreeGrafter"/>
</dbReference>
<reference evidence="2" key="1">
    <citation type="submission" date="2021-01" db="EMBL/GenBank/DDBJ databases">
        <title>Whole genome shotgun sequence of Virgisporangium ochraceum NBRC 16418.</title>
        <authorList>
            <person name="Komaki H."/>
            <person name="Tamura T."/>
        </authorList>
    </citation>
    <scope>NUCLEOTIDE SEQUENCE</scope>
    <source>
        <strain evidence="2">NBRC 16418</strain>
    </source>
</reference>
<organism evidence="2 3">
    <name type="scientific">Virgisporangium ochraceum</name>
    <dbReference type="NCBI Taxonomy" id="65505"/>
    <lineage>
        <taxon>Bacteria</taxon>
        <taxon>Bacillati</taxon>
        <taxon>Actinomycetota</taxon>
        <taxon>Actinomycetes</taxon>
        <taxon>Micromonosporales</taxon>
        <taxon>Micromonosporaceae</taxon>
        <taxon>Virgisporangium</taxon>
    </lineage>
</organism>
<dbReference type="Pfam" id="PF13243">
    <property type="entry name" value="SQHop_cyclase_C"/>
    <property type="match status" value="1"/>
</dbReference>
<dbReference type="CDD" id="cd00688">
    <property type="entry name" value="ISOPREN_C2_like"/>
    <property type="match status" value="1"/>
</dbReference>
<dbReference type="Proteomes" id="UP000635606">
    <property type="component" value="Unassembled WGS sequence"/>
</dbReference>
<evidence type="ECO:0000313" key="3">
    <source>
        <dbReference type="Proteomes" id="UP000635606"/>
    </source>
</evidence>
<dbReference type="RefSeq" id="WP_203928015.1">
    <property type="nucleotide sequence ID" value="NZ_BOPH01000036.1"/>
</dbReference>
<dbReference type="PANTHER" id="PTHR31739">
    <property type="entry name" value="ENT-COPALYL DIPHOSPHATE SYNTHASE, CHLOROPLASTIC"/>
    <property type="match status" value="1"/>
</dbReference>
<accession>A0A8J3ZS78</accession>
<dbReference type="GO" id="GO:0010333">
    <property type="term" value="F:terpene synthase activity"/>
    <property type="evidence" value="ECO:0007669"/>
    <property type="project" value="InterPro"/>
</dbReference>
<name>A0A8J3ZS78_9ACTN</name>
<protein>
    <submittedName>
        <fullName evidence="2">Type B diterpene cyclase</fullName>
    </submittedName>
</protein>